<feature type="transmembrane region" description="Helical" evidence="1">
    <location>
        <begin position="245"/>
        <end position="265"/>
    </location>
</feature>
<keyword evidence="1" id="KW-0812">Transmembrane</keyword>
<protein>
    <submittedName>
        <fullName evidence="2">Uncharacterized protein</fullName>
    </submittedName>
</protein>
<name>A0A2Z5GAP0_9BACT</name>
<dbReference type="EMBL" id="CP030841">
    <property type="protein sequence ID" value="AXC15980.1"/>
    <property type="molecule type" value="Genomic_DNA"/>
</dbReference>
<dbReference type="KEGG" id="abas:ACPOL_6770"/>
<proteinExistence type="predicted"/>
<feature type="transmembrane region" description="Helical" evidence="1">
    <location>
        <begin position="34"/>
        <end position="56"/>
    </location>
</feature>
<feature type="transmembrane region" description="Helical" evidence="1">
    <location>
        <begin position="149"/>
        <end position="169"/>
    </location>
</feature>
<evidence type="ECO:0000313" key="2">
    <source>
        <dbReference type="EMBL" id="AXC15980.1"/>
    </source>
</evidence>
<reference evidence="2 3" key="1">
    <citation type="journal article" date="2018" name="Front. Microbiol.">
        <title>Hydrolytic Capabilities as a Key to Environmental Success: Chitinolytic and Cellulolytic Acidobacteria From Acidic Sub-arctic Soils and Boreal Peatlands.</title>
        <authorList>
            <person name="Belova S.E."/>
            <person name="Ravin N.V."/>
            <person name="Pankratov T.A."/>
            <person name="Rakitin A.L."/>
            <person name="Ivanova A.A."/>
            <person name="Beletsky A.V."/>
            <person name="Mardanov A.V."/>
            <person name="Sinninghe Damste J.S."/>
            <person name="Dedysh S.N."/>
        </authorList>
    </citation>
    <scope>NUCLEOTIDE SEQUENCE [LARGE SCALE GENOMIC DNA]</scope>
    <source>
        <strain evidence="2 3">SBC82</strain>
        <plasmid evidence="3">pacpol1</plasmid>
    </source>
</reference>
<feature type="transmembrane region" description="Helical" evidence="1">
    <location>
        <begin position="200"/>
        <end position="225"/>
    </location>
</feature>
<keyword evidence="1" id="KW-0472">Membrane</keyword>
<geneLocation type="plasmid" evidence="3">
    <name>pacpol1</name>
</geneLocation>
<evidence type="ECO:0000256" key="1">
    <source>
        <dbReference type="SAM" id="Phobius"/>
    </source>
</evidence>
<evidence type="ECO:0000313" key="3">
    <source>
        <dbReference type="Proteomes" id="UP000253606"/>
    </source>
</evidence>
<dbReference type="OrthoDB" id="115017at2"/>
<dbReference type="Proteomes" id="UP000253606">
    <property type="component" value="Plasmid pACPOL1"/>
</dbReference>
<keyword evidence="1" id="KW-1133">Transmembrane helix</keyword>
<keyword evidence="3" id="KW-1185">Reference proteome</keyword>
<organism evidence="2 3">
    <name type="scientific">Acidisarcina polymorpha</name>
    <dbReference type="NCBI Taxonomy" id="2211140"/>
    <lineage>
        <taxon>Bacteria</taxon>
        <taxon>Pseudomonadati</taxon>
        <taxon>Acidobacteriota</taxon>
        <taxon>Terriglobia</taxon>
        <taxon>Terriglobales</taxon>
        <taxon>Acidobacteriaceae</taxon>
        <taxon>Acidisarcina</taxon>
    </lineage>
</organism>
<keyword evidence="2" id="KW-0614">Plasmid</keyword>
<feature type="transmembrane region" description="Helical" evidence="1">
    <location>
        <begin position="175"/>
        <end position="193"/>
    </location>
</feature>
<dbReference type="RefSeq" id="WP_114211192.1">
    <property type="nucleotide sequence ID" value="NZ_CP030841.1"/>
</dbReference>
<gene>
    <name evidence="2" type="ORF">ACPOL_6770</name>
</gene>
<sequence>MHIAAPTLLAVGTIDWLYQLTQQLTDLTTANGDALSNFGMILLAFLATLKLIGVAIRMSPWSAYFGGYRPVSLDELKVFLFRLLFCCVIEHYWTNNLPGAAFGFNRMFSYIAGAISQILDQNSLNQLLQLMHTAASDTTLPTGLAIYQYVVYFLIMILMGLASGILFLINSSAFIFYGVTALFGPVLIPLYMTETFRGKFLHFVEVLASFAMIRAVAAAFIFVWSGFLTGFMQQTFEGNYSLANWLANLVPFMTIYVAFILNMVLVPSITQIIFGGGAGAAGKIGEMGERVAAYAVTRS</sequence>
<dbReference type="AlphaFoldDB" id="A0A2Z5GAP0"/>
<accession>A0A2Z5GAP0</accession>